<keyword evidence="2" id="KW-1185">Reference proteome</keyword>
<reference evidence="2" key="1">
    <citation type="journal article" date="2019" name="Int. J. Syst. Evol. Microbiol.">
        <title>The Global Catalogue of Microorganisms (GCM) 10K type strain sequencing project: providing services to taxonomists for standard genome sequencing and annotation.</title>
        <authorList>
            <consortium name="The Broad Institute Genomics Platform"/>
            <consortium name="The Broad Institute Genome Sequencing Center for Infectious Disease"/>
            <person name="Wu L."/>
            <person name="Ma J."/>
        </authorList>
    </citation>
    <scope>NUCLEOTIDE SEQUENCE [LARGE SCALE GENOMIC DNA]</scope>
    <source>
        <strain evidence="2">CCUG 58728</strain>
    </source>
</reference>
<dbReference type="RefSeq" id="WP_380432267.1">
    <property type="nucleotide sequence ID" value="NZ_JBHSAC010000066.1"/>
</dbReference>
<organism evidence="1 2">
    <name type="scientific">Streptococcus dentapri</name>
    <dbReference type="NCBI Taxonomy" id="573564"/>
    <lineage>
        <taxon>Bacteria</taxon>
        <taxon>Bacillati</taxon>
        <taxon>Bacillota</taxon>
        <taxon>Bacilli</taxon>
        <taxon>Lactobacillales</taxon>
        <taxon>Streptococcaceae</taxon>
        <taxon>Streptococcus</taxon>
    </lineage>
</organism>
<evidence type="ECO:0000313" key="2">
    <source>
        <dbReference type="Proteomes" id="UP001595901"/>
    </source>
</evidence>
<comment type="caution">
    <text evidence="1">The sequence shown here is derived from an EMBL/GenBank/DDBJ whole genome shotgun (WGS) entry which is preliminary data.</text>
</comment>
<accession>A0ABV8D314</accession>
<evidence type="ECO:0000313" key="1">
    <source>
        <dbReference type="EMBL" id="MFC3932680.1"/>
    </source>
</evidence>
<sequence>MGSAQICVSNLMIDRVVALGYNDDRWEKRTAKMLREAQIAHLQRSTAFMSHDEALSYYRLNDSQEEDS</sequence>
<gene>
    <name evidence="1" type="ORF">ACFOSE_07925</name>
</gene>
<proteinExistence type="predicted"/>
<dbReference type="EMBL" id="JBHSAC010000066">
    <property type="protein sequence ID" value="MFC3932680.1"/>
    <property type="molecule type" value="Genomic_DNA"/>
</dbReference>
<protein>
    <submittedName>
        <fullName evidence="1">Uncharacterized protein</fullName>
    </submittedName>
</protein>
<dbReference type="Proteomes" id="UP001595901">
    <property type="component" value="Unassembled WGS sequence"/>
</dbReference>
<name>A0ABV8D314_9STRE</name>